<dbReference type="GeneID" id="31366055"/>
<evidence type="ECO:0000313" key="3">
    <source>
        <dbReference type="Proteomes" id="UP000001396"/>
    </source>
</evidence>
<accession>D3BRH5</accession>
<sequence>MMKYLLILFIAFVTLANSQLILSTGQWTKHNTGLCTTPLIMNLTKNVGGYQTVSVQGYPYLTNITVNNDGTFQGLGCLYSGKRVTDYASVKGVIYNANAFVAIYAPSFGFPGVTYYYSLNFCDNSNIQQNVEGDISSEPQL</sequence>
<name>D3BRH5_HETP5</name>
<dbReference type="RefSeq" id="XP_020428141.1">
    <property type="nucleotide sequence ID" value="XM_020581354.1"/>
</dbReference>
<dbReference type="Proteomes" id="UP000001396">
    <property type="component" value="Unassembled WGS sequence"/>
</dbReference>
<dbReference type="OMA" id="ANGYLYN"/>
<proteinExistence type="predicted"/>
<keyword evidence="1" id="KW-0732">Signal</keyword>
<comment type="caution">
    <text evidence="2">The sequence shown here is derived from an EMBL/GenBank/DDBJ whole genome shotgun (WGS) entry which is preliminary data.</text>
</comment>
<dbReference type="EMBL" id="ADBJ01000050">
    <property type="protein sequence ID" value="EFA76007.1"/>
    <property type="molecule type" value="Genomic_DNA"/>
</dbReference>
<dbReference type="AlphaFoldDB" id="D3BRH5"/>
<keyword evidence="3" id="KW-1185">Reference proteome</keyword>
<evidence type="ECO:0000256" key="1">
    <source>
        <dbReference type="SAM" id="SignalP"/>
    </source>
</evidence>
<dbReference type="InParanoid" id="D3BRH5"/>
<evidence type="ECO:0000313" key="2">
    <source>
        <dbReference type="EMBL" id="EFA76007.1"/>
    </source>
</evidence>
<organism evidence="2 3">
    <name type="scientific">Heterostelium pallidum (strain ATCC 26659 / Pp 5 / PN500)</name>
    <name type="common">Cellular slime mold</name>
    <name type="synonym">Polysphondylium pallidum</name>
    <dbReference type="NCBI Taxonomy" id="670386"/>
    <lineage>
        <taxon>Eukaryota</taxon>
        <taxon>Amoebozoa</taxon>
        <taxon>Evosea</taxon>
        <taxon>Eumycetozoa</taxon>
        <taxon>Dictyostelia</taxon>
        <taxon>Acytosteliales</taxon>
        <taxon>Acytosteliaceae</taxon>
        <taxon>Heterostelium</taxon>
    </lineage>
</organism>
<dbReference type="FunCoup" id="D3BRH5">
    <property type="interactions" value="116"/>
</dbReference>
<feature type="chain" id="PRO_5003041975" evidence="1">
    <location>
        <begin position="19"/>
        <end position="141"/>
    </location>
</feature>
<protein>
    <submittedName>
        <fullName evidence="2">Uncharacterized protein</fullName>
    </submittedName>
</protein>
<gene>
    <name evidence="2" type="ORF">PPL_10586</name>
</gene>
<reference evidence="2 3" key="1">
    <citation type="journal article" date="2011" name="Genome Res.">
        <title>Phylogeny-wide analysis of social amoeba genomes highlights ancient origins for complex intercellular communication.</title>
        <authorList>
            <person name="Heidel A.J."/>
            <person name="Lawal H.M."/>
            <person name="Felder M."/>
            <person name="Schilde C."/>
            <person name="Helps N.R."/>
            <person name="Tunggal B."/>
            <person name="Rivero F."/>
            <person name="John U."/>
            <person name="Schleicher M."/>
            <person name="Eichinger L."/>
            <person name="Platzer M."/>
            <person name="Noegel A.A."/>
            <person name="Schaap P."/>
            <person name="Gloeckner G."/>
        </authorList>
    </citation>
    <scope>NUCLEOTIDE SEQUENCE [LARGE SCALE GENOMIC DNA]</scope>
    <source>
        <strain evidence="3">ATCC 26659 / Pp 5 / PN500</strain>
    </source>
</reference>
<feature type="signal peptide" evidence="1">
    <location>
        <begin position="1"/>
        <end position="18"/>
    </location>
</feature>